<feature type="transmembrane region" description="Helical" evidence="5">
    <location>
        <begin position="131"/>
        <end position="153"/>
    </location>
</feature>
<dbReference type="InterPro" id="IPR051784">
    <property type="entry name" value="Nod_factor_ABC_transporter"/>
</dbReference>
<gene>
    <name evidence="7" type="ORF">UC3_02644</name>
</gene>
<evidence type="ECO:0000313" key="8">
    <source>
        <dbReference type="Proteomes" id="UP000013785"/>
    </source>
</evidence>
<feature type="domain" description="ABC-2 type transporter transmembrane" evidence="6">
    <location>
        <begin position="16"/>
        <end position="211"/>
    </location>
</feature>
<sequence length="253" mass="28589">MNNFFYQVSINFQRIIFRNLRFLFFNLALPIAFYLLFTKVMTYNMSADALTAWNSDYFVSMVLYSSLMSSVITVANTLLDDQENSFDLFIVLSPISRFQYYASMIVVFFTLSMSAVVSLGIVASLVNHVTISFITWLVVLFIVPLVSIPLIFIGIMVSLTGTSNVVNLLSNLVVFPMAIASGLWWPLEIMPDWLKAIGTNLPTYFGSSLVKAVIHHQSVSIQTILGLLIWSILGFVGIRLLLHFRKKQELLTI</sequence>
<keyword evidence="2 5" id="KW-0812">Transmembrane</keyword>
<feature type="transmembrane region" description="Helical" evidence="5">
    <location>
        <begin position="165"/>
        <end position="185"/>
    </location>
</feature>
<keyword evidence="3 5" id="KW-1133">Transmembrane helix</keyword>
<proteinExistence type="predicted"/>
<dbReference type="PATRIC" id="fig|1158610.3.peg.2626"/>
<reference evidence="7 8" key="1">
    <citation type="submission" date="2013-02" db="EMBL/GenBank/DDBJ databases">
        <title>The Genome Sequence of Enterococcus phoeniculicola BAA-412.</title>
        <authorList>
            <consortium name="The Broad Institute Genome Sequencing Platform"/>
            <consortium name="The Broad Institute Genome Sequencing Center for Infectious Disease"/>
            <person name="Earl A.M."/>
            <person name="Gilmore M.S."/>
            <person name="Lebreton F."/>
            <person name="Walker B."/>
            <person name="Young S.K."/>
            <person name="Zeng Q."/>
            <person name="Gargeya S."/>
            <person name="Fitzgerald M."/>
            <person name="Haas B."/>
            <person name="Abouelleil A."/>
            <person name="Alvarado L."/>
            <person name="Arachchi H.M."/>
            <person name="Berlin A.M."/>
            <person name="Chapman S.B."/>
            <person name="Dewar J."/>
            <person name="Goldberg J."/>
            <person name="Griggs A."/>
            <person name="Gujja S."/>
            <person name="Hansen M."/>
            <person name="Howarth C."/>
            <person name="Imamovic A."/>
            <person name="Larimer J."/>
            <person name="McCowan C."/>
            <person name="Murphy C."/>
            <person name="Neiman D."/>
            <person name="Pearson M."/>
            <person name="Priest M."/>
            <person name="Roberts A."/>
            <person name="Saif S."/>
            <person name="Shea T."/>
            <person name="Sisk P."/>
            <person name="Sykes S."/>
            <person name="Wortman J."/>
            <person name="Nusbaum C."/>
            <person name="Birren B."/>
        </authorList>
    </citation>
    <scope>NUCLEOTIDE SEQUENCE [LARGE SCALE GENOMIC DNA]</scope>
    <source>
        <strain evidence="7 8">ATCC BAA-412</strain>
    </source>
</reference>
<keyword evidence="4 5" id="KW-0472">Membrane</keyword>
<name>R3W3Q9_9ENTE</name>
<dbReference type="AlphaFoldDB" id="R3W3Q9"/>
<evidence type="ECO:0000256" key="3">
    <source>
        <dbReference type="ARBA" id="ARBA00022989"/>
    </source>
</evidence>
<keyword evidence="8" id="KW-1185">Reference proteome</keyword>
<comment type="caution">
    <text evidence="7">The sequence shown here is derived from an EMBL/GenBank/DDBJ whole genome shotgun (WGS) entry which is preliminary data.</text>
</comment>
<dbReference type="EMBL" id="AJAT01000017">
    <property type="protein sequence ID" value="EOL42292.1"/>
    <property type="molecule type" value="Genomic_DNA"/>
</dbReference>
<dbReference type="GO" id="GO:0016020">
    <property type="term" value="C:membrane"/>
    <property type="evidence" value="ECO:0007669"/>
    <property type="project" value="UniProtKB-SubCell"/>
</dbReference>
<protein>
    <recommendedName>
        <fullName evidence="6">ABC-2 type transporter transmembrane domain-containing protein</fullName>
    </recommendedName>
</protein>
<evidence type="ECO:0000256" key="2">
    <source>
        <dbReference type="ARBA" id="ARBA00022692"/>
    </source>
</evidence>
<feature type="transmembrane region" description="Helical" evidence="5">
    <location>
        <begin position="219"/>
        <end position="242"/>
    </location>
</feature>
<evidence type="ECO:0000256" key="4">
    <source>
        <dbReference type="ARBA" id="ARBA00023136"/>
    </source>
</evidence>
<comment type="subcellular location">
    <subcellularLocation>
        <location evidence="1">Membrane</location>
        <topology evidence="1">Multi-pass membrane protein</topology>
    </subcellularLocation>
</comment>
<organism evidence="7 8">
    <name type="scientific">Enterococcus phoeniculicola ATCC BAA-412</name>
    <dbReference type="NCBI Taxonomy" id="1158610"/>
    <lineage>
        <taxon>Bacteria</taxon>
        <taxon>Bacillati</taxon>
        <taxon>Bacillota</taxon>
        <taxon>Bacilli</taxon>
        <taxon>Lactobacillales</taxon>
        <taxon>Enterococcaceae</taxon>
        <taxon>Enterococcus</taxon>
    </lineage>
</organism>
<evidence type="ECO:0000313" key="7">
    <source>
        <dbReference type="EMBL" id="EOL42292.1"/>
    </source>
</evidence>
<evidence type="ECO:0000256" key="1">
    <source>
        <dbReference type="ARBA" id="ARBA00004141"/>
    </source>
</evidence>
<feature type="transmembrane region" description="Helical" evidence="5">
    <location>
        <begin position="20"/>
        <end position="37"/>
    </location>
</feature>
<dbReference type="OrthoDB" id="63188at2"/>
<dbReference type="PANTHER" id="PTHR43229">
    <property type="entry name" value="NODULATION PROTEIN J"/>
    <property type="match status" value="1"/>
</dbReference>
<dbReference type="Proteomes" id="UP000013785">
    <property type="component" value="Unassembled WGS sequence"/>
</dbReference>
<dbReference type="STRING" id="154621.RV11_GL001651"/>
<dbReference type="InterPro" id="IPR013525">
    <property type="entry name" value="ABC2_TM"/>
</dbReference>
<dbReference type="RefSeq" id="WP_010769280.1">
    <property type="nucleotide sequence ID" value="NZ_ASWE01000001.1"/>
</dbReference>
<accession>R3W3Q9</accession>
<dbReference type="HOGENOM" id="CLU_039483_5_2_9"/>
<evidence type="ECO:0000256" key="5">
    <source>
        <dbReference type="SAM" id="Phobius"/>
    </source>
</evidence>
<feature type="transmembrane region" description="Helical" evidence="5">
    <location>
        <begin position="57"/>
        <end position="79"/>
    </location>
</feature>
<evidence type="ECO:0000259" key="6">
    <source>
        <dbReference type="Pfam" id="PF01061"/>
    </source>
</evidence>
<dbReference type="eggNOG" id="COG0842">
    <property type="taxonomic scope" value="Bacteria"/>
</dbReference>
<feature type="transmembrane region" description="Helical" evidence="5">
    <location>
        <begin position="100"/>
        <end position="125"/>
    </location>
</feature>
<dbReference type="PANTHER" id="PTHR43229:SF2">
    <property type="entry name" value="NODULATION PROTEIN J"/>
    <property type="match status" value="1"/>
</dbReference>
<dbReference type="Pfam" id="PF01061">
    <property type="entry name" value="ABC2_membrane"/>
    <property type="match status" value="1"/>
</dbReference>
<dbReference type="GO" id="GO:0140359">
    <property type="term" value="F:ABC-type transporter activity"/>
    <property type="evidence" value="ECO:0007669"/>
    <property type="project" value="InterPro"/>
</dbReference>